<reference evidence="1 2" key="1">
    <citation type="submission" date="2018-08" db="EMBL/GenBank/DDBJ databases">
        <title>Genome and evolution of the arbuscular mycorrhizal fungus Diversispora epigaea (formerly Glomus versiforme) and its bacterial endosymbionts.</title>
        <authorList>
            <person name="Sun X."/>
            <person name="Fei Z."/>
            <person name="Harrison M."/>
        </authorList>
    </citation>
    <scope>NUCLEOTIDE SEQUENCE [LARGE SCALE GENOMIC DNA]</scope>
    <source>
        <strain evidence="1 2">IT104</strain>
    </source>
</reference>
<evidence type="ECO:0000313" key="1">
    <source>
        <dbReference type="EMBL" id="RHZ49564.1"/>
    </source>
</evidence>
<gene>
    <name evidence="1" type="ORF">Glove_519g10</name>
</gene>
<accession>A0A397GIK2</accession>
<name>A0A397GIK2_9GLOM</name>
<protein>
    <submittedName>
        <fullName evidence="1">Uncharacterized protein</fullName>
    </submittedName>
</protein>
<dbReference type="Proteomes" id="UP000266861">
    <property type="component" value="Unassembled WGS sequence"/>
</dbReference>
<dbReference type="EMBL" id="PQFF01000448">
    <property type="protein sequence ID" value="RHZ49564.1"/>
    <property type="molecule type" value="Genomic_DNA"/>
</dbReference>
<evidence type="ECO:0000313" key="2">
    <source>
        <dbReference type="Proteomes" id="UP000266861"/>
    </source>
</evidence>
<comment type="caution">
    <text evidence="1">The sequence shown here is derived from an EMBL/GenBank/DDBJ whole genome shotgun (WGS) entry which is preliminary data.</text>
</comment>
<proteinExistence type="predicted"/>
<dbReference type="AlphaFoldDB" id="A0A397GIK2"/>
<organism evidence="1 2">
    <name type="scientific">Diversispora epigaea</name>
    <dbReference type="NCBI Taxonomy" id="1348612"/>
    <lineage>
        <taxon>Eukaryota</taxon>
        <taxon>Fungi</taxon>
        <taxon>Fungi incertae sedis</taxon>
        <taxon>Mucoromycota</taxon>
        <taxon>Glomeromycotina</taxon>
        <taxon>Glomeromycetes</taxon>
        <taxon>Diversisporales</taxon>
        <taxon>Diversisporaceae</taxon>
        <taxon>Diversispora</taxon>
    </lineage>
</organism>
<keyword evidence="2" id="KW-1185">Reference proteome</keyword>
<sequence>MFKLLGRLRRLYRTGMKIASGRSVPQMEQVSFDAVHDEIVNAVPKEINKFPKLGTNKQKMEWASNIKVFWGTTRKIIKTETLRERVKEIYINVRSSWPPTKNV</sequence>